<evidence type="ECO:0000313" key="2">
    <source>
        <dbReference type="EMBL" id="PYI11912.1"/>
    </source>
</evidence>
<organism evidence="2 3">
    <name type="scientific">Aspergillus sclerotiicarbonarius (strain CBS 121057 / IBT 28362)</name>
    <dbReference type="NCBI Taxonomy" id="1448318"/>
    <lineage>
        <taxon>Eukaryota</taxon>
        <taxon>Fungi</taxon>
        <taxon>Dikarya</taxon>
        <taxon>Ascomycota</taxon>
        <taxon>Pezizomycotina</taxon>
        <taxon>Eurotiomycetes</taxon>
        <taxon>Eurotiomycetidae</taxon>
        <taxon>Eurotiales</taxon>
        <taxon>Aspergillaceae</taxon>
        <taxon>Aspergillus</taxon>
        <taxon>Aspergillus subgen. Circumdati</taxon>
    </lineage>
</organism>
<dbReference type="VEuPathDB" id="FungiDB:BO78DRAFT_425189"/>
<gene>
    <name evidence="2" type="ORF">BO78DRAFT_425189</name>
</gene>
<dbReference type="OrthoDB" id="4481893at2759"/>
<evidence type="ECO:0000256" key="1">
    <source>
        <dbReference type="SAM" id="MobiDB-lite"/>
    </source>
</evidence>
<dbReference type="EMBL" id="KZ826316">
    <property type="protein sequence ID" value="PYI11912.1"/>
    <property type="molecule type" value="Genomic_DNA"/>
</dbReference>
<feature type="region of interest" description="Disordered" evidence="1">
    <location>
        <begin position="86"/>
        <end position="318"/>
    </location>
</feature>
<reference evidence="2 3" key="1">
    <citation type="submission" date="2018-02" db="EMBL/GenBank/DDBJ databases">
        <title>The genomes of Aspergillus section Nigri reveals drivers in fungal speciation.</title>
        <authorList>
            <consortium name="DOE Joint Genome Institute"/>
            <person name="Vesth T.C."/>
            <person name="Nybo J."/>
            <person name="Theobald S."/>
            <person name="Brandl J."/>
            <person name="Frisvad J.C."/>
            <person name="Nielsen K.F."/>
            <person name="Lyhne E.K."/>
            <person name="Kogle M.E."/>
            <person name="Kuo A."/>
            <person name="Riley R."/>
            <person name="Clum A."/>
            <person name="Nolan M."/>
            <person name="Lipzen A."/>
            <person name="Salamov A."/>
            <person name="Henrissat B."/>
            <person name="Wiebenga A."/>
            <person name="De vries R.P."/>
            <person name="Grigoriev I.V."/>
            <person name="Mortensen U.H."/>
            <person name="Andersen M.R."/>
            <person name="Baker S.E."/>
        </authorList>
    </citation>
    <scope>NUCLEOTIDE SEQUENCE [LARGE SCALE GENOMIC DNA]</scope>
    <source>
        <strain evidence="2 3">CBS 121057</strain>
    </source>
</reference>
<feature type="compositionally biased region" description="Basic residues" evidence="1">
    <location>
        <begin position="182"/>
        <end position="194"/>
    </location>
</feature>
<proteinExistence type="predicted"/>
<dbReference type="Proteomes" id="UP000248423">
    <property type="component" value="Unassembled WGS sequence"/>
</dbReference>
<accession>A0A319ENV9</accession>
<name>A0A319ENV9_ASPSB</name>
<feature type="compositionally biased region" description="Low complexity" evidence="1">
    <location>
        <begin position="294"/>
        <end position="304"/>
    </location>
</feature>
<feature type="compositionally biased region" description="Polar residues" evidence="1">
    <location>
        <begin position="166"/>
        <end position="178"/>
    </location>
</feature>
<feature type="compositionally biased region" description="Pro residues" evidence="1">
    <location>
        <begin position="231"/>
        <end position="240"/>
    </location>
</feature>
<dbReference type="AlphaFoldDB" id="A0A319ENV9"/>
<keyword evidence="3" id="KW-1185">Reference proteome</keyword>
<protein>
    <submittedName>
        <fullName evidence="2">Uncharacterized protein</fullName>
    </submittedName>
</protein>
<sequence length="369" mass="40350">MSGAQPPETNAESADIDLRLICIKCKTHSCENSEVCTDCDDTWVKSEDCDSDDEIRVKEEPLDSVDYKPFEEAALAVAIMDSIEIPESVDDTTAEQAAPAEEDCRLENDPQVAPETASQAPPKVSKPRGRAKSPAGSARKRQSKKSACEDCRRSKKRCVHRDGQEQKTPQPSTSTRKQATGPKKKPGPSAKKTKKDNDKDNDGNDDIDDSPKTGIKIRIKNVISDSAEPSPTRPAEPEPVPQKRKRGRPRKISPEDAGVETVPGKEEQEEEEETTPLKRVKRGTPTGDDEETSPRSTSASAAPVLPSPPEDALQGASKLAPHVVFSQNLHAKLEDCEAKWQAAMDALRDAKEMLDCWVHLWVQGKTDAA</sequence>
<evidence type="ECO:0000313" key="3">
    <source>
        <dbReference type="Proteomes" id="UP000248423"/>
    </source>
</evidence>
<feature type="compositionally biased region" description="Basic residues" evidence="1">
    <location>
        <begin position="242"/>
        <end position="251"/>
    </location>
</feature>
<dbReference type="STRING" id="1448318.A0A319ENV9"/>